<keyword evidence="3" id="KW-1185">Reference proteome</keyword>
<dbReference type="AlphaFoldDB" id="A0ABD6E4I5"/>
<dbReference type="Proteomes" id="UP001608902">
    <property type="component" value="Unassembled WGS sequence"/>
</dbReference>
<sequence>MVKREVLCDTSLQLEVLLELHTVARQPISDEHDKIRLNEVKKSDGTKEMGLERRCANGESHQFDGDGQHNDHHYRRTPNHPEVVPYISPILIKSRYSTALKRLSNKVLLDWLQKCDKYDLN</sequence>
<feature type="region of interest" description="Disordered" evidence="1">
    <location>
        <begin position="58"/>
        <end position="80"/>
    </location>
</feature>
<evidence type="ECO:0000313" key="3">
    <source>
        <dbReference type="Proteomes" id="UP001608902"/>
    </source>
</evidence>
<gene>
    <name evidence="2" type="ORF">AB6A40_001597</name>
</gene>
<name>A0ABD6E4I5_9BILA</name>
<reference evidence="2 3" key="1">
    <citation type="submission" date="2024-08" db="EMBL/GenBank/DDBJ databases">
        <title>Gnathostoma spinigerum genome.</title>
        <authorList>
            <person name="Gonzalez-Bertolin B."/>
            <person name="Monzon S."/>
            <person name="Zaballos A."/>
            <person name="Jimenez P."/>
            <person name="Dekumyoy P."/>
            <person name="Varona S."/>
            <person name="Cuesta I."/>
            <person name="Sumanam S."/>
            <person name="Adisakwattana P."/>
            <person name="Gasser R.B."/>
            <person name="Hernandez-Gonzalez A."/>
            <person name="Young N.D."/>
            <person name="Perteguer M.J."/>
        </authorList>
    </citation>
    <scope>NUCLEOTIDE SEQUENCE [LARGE SCALE GENOMIC DNA]</scope>
    <source>
        <strain evidence="2">AL3</strain>
        <tissue evidence="2">Liver</tissue>
    </source>
</reference>
<organism evidence="2 3">
    <name type="scientific">Gnathostoma spinigerum</name>
    <dbReference type="NCBI Taxonomy" id="75299"/>
    <lineage>
        <taxon>Eukaryota</taxon>
        <taxon>Metazoa</taxon>
        <taxon>Ecdysozoa</taxon>
        <taxon>Nematoda</taxon>
        <taxon>Chromadorea</taxon>
        <taxon>Rhabditida</taxon>
        <taxon>Spirurina</taxon>
        <taxon>Gnathostomatomorpha</taxon>
        <taxon>Gnathostomatoidea</taxon>
        <taxon>Gnathostomatidae</taxon>
        <taxon>Gnathostoma</taxon>
    </lineage>
</organism>
<dbReference type="EMBL" id="JBGFUD010000609">
    <property type="protein sequence ID" value="MFH4974888.1"/>
    <property type="molecule type" value="Genomic_DNA"/>
</dbReference>
<proteinExistence type="predicted"/>
<accession>A0ABD6E4I5</accession>
<evidence type="ECO:0000256" key="1">
    <source>
        <dbReference type="SAM" id="MobiDB-lite"/>
    </source>
</evidence>
<protein>
    <submittedName>
        <fullName evidence="2">Uncharacterized protein</fullName>
    </submittedName>
</protein>
<feature type="compositionally biased region" description="Basic and acidic residues" evidence="1">
    <location>
        <begin position="58"/>
        <end position="71"/>
    </location>
</feature>
<evidence type="ECO:0000313" key="2">
    <source>
        <dbReference type="EMBL" id="MFH4974888.1"/>
    </source>
</evidence>
<comment type="caution">
    <text evidence="2">The sequence shown here is derived from an EMBL/GenBank/DDBJ whole genome shotgun (WGS) entry which is preliminary data.</text>
</comment>